<dbReference type="Proteomes" id="UP000030588">
    <property type="component" value="Unassembled WGS sequence"/>
</dbReference>
<reference evidence="1 2" key="1">
    <citation type="submission" date="2014-10" db="EMBL/GenBank/DDBJ databases">
        <title>Draft genome of phytase producing Bacillus ginsengihumi strain M2.11.</title>
        <authorList>
            <person name="Toymentseva A."/>
            <person name="Boulygina E.A."/>
            <person name="Kazakov S.V."/>
            <person name="Kayumov I."/>
            <person name="Suleimanova A.D."/>
            <person name="Mardanova A.M."/>
            <person name="Maria S.N."/>
            <person name="Sergey M.Y."/>
            <person name="Sharipova M.R."/>
        </authorList>
    </citation>
    <scope>NUCLEOTIDE SEQUENCE [LARGE SCALE GENOMIC DNA]</scope>
    <source>
        <strain evidence="1 2">M2.11</strain>
    </source>
</reference>
<comment type="caution">
    <text evidence="1">The sequence shown here is derived from an EMBL/GenBank/DDBJ whole genome shotgun (WGS) entry which is preliminary data.</text>
</comment>
<dbReference type="EMBL" id="JRUN01000037">
    <property type="protein sequence ID" value="KHD84942.1"/>
    <property type="molecule type" value="Genomic_DNA"/>
</dbReference>
<gene>
    <name evidence="1" type="ORF">NG54_12415</name>
</gene>
<protein>
    <submittedName>
        <fullName evidence="1">Uncharacterized protein</fullName>
    </submittedName>
</protein>
<dbReference type="RefSeq" id="WP_035355109.1">
    <property type="nucleotide sequence ID" value="NZ_JRUN01000037.1"/>
</dbReference>
<evidence type="ECO:0000313" key="1">
    <source>
        <dbReference type="EMBL" id="KHD84942.1"/>
    </source>
</evidence>
<organism evidence="1 2">
    <name type="scientific">Heyndrickxia ginsengihumi</name>
    <dbReference type="NCBI Taxonomy" id="363870"/>
    <lineage>
        <taxon>Bacteria</taxon>
        <taxon>Bacillati</taxon>
        <taxon>Bacillota</taxon>
        <taxon>Bacilli</taxon>
        <taxon>Bacillales</taxon>
        <taxon>Bacillaceae</taxon>
        <taxon>Heyndrickxia</taxon>
    </lineage>
</organism>
<dbReference type="InterPro" id="IPR058600">
    <property type="entry name" value="YhjD-like"/>
</dbReference>
<accession>A0A0A6XXV0</accession>
<name>A0A0A6XXV0_9BACI</name>
<proteinExistence type="predicted"/>
<evidence type="ECO:0000313" key="2">
    <source>
        <dbReference type="Proteomes" id="UP000030588"/>
    </source>
</evidence>
<sequence>MLSEDENEIIADYILLPLVRKTLERDKKMIEESKVKFKEPYIMMIDKALSQLAKDLNKVKREVYKQKIRFKKNTDLHYSVFVRGYEHNKKYHPYIAADWVRKRIDTYL</sequence>
<dbReference type="Pfam" id="PF26325">
    <property type="entry name" value="YhjD"/>
    <property type="match status" value="1"/>
</dbReference>
<dbReference type="AlphaFoldDB" id="A0A0A6XXV0"/>